<dbReference type="HAMAP" id="MF_00014">
    <property type="entry name" value="Ribosome_mat_RimM"/>
    <property type="match status" value="1"/>
</dbReference>
<dbReference type="InterPro" id="IPR002676">
    <property type="entry name" value="RimM_N"/>
</dbReference>
<feature type="domain" description="Ribosome maturation factor RimM PRC barrel" evidence="7">
    <location>
        <begin position="112"/>
        <end position="180"/>
    </location>
</feature>
<dbReference type="Pfam" id="PF24986">
    <property type="entry name" value="PRC_RimM"/>
    <property type="match status" value="1"/>
</dbReference>
<dbReference type="PANTHER" id="PTHR33692">
    <property type="entry name" value="RIBOSOME MATURATION FACTOR RIMM"/>
    <property type="match status" value="1"/>
</dbReference>
<feature type="domain" description="RimM N-terminal" evidence="6">
    <location>
        <begin position="17"/>
        <end position="98"/>
    </location>
</feature>
<evidence type="ECO:0000256" key="3">
    <source>
        <dbReference type="ARBA" id="ARBA00022552"/>
    </source>
</evidence>
<comment type="similarity">
    <text evidence="5">Belongs to the RimM family.</text>
</comment>
<evidence type="ECO:0000256" key="4">
    <source>
        <dbReference type="ARBA" id="ARBA00023186"/>
    </source>
</evidence>
<dbReference type="SUPFAM" id="SSF50447">
    <property type="entry name" value="Translation proteins"/>
    <property type="match status" value="1"/>
</dbReference>
<dbReference type="Proteomes" id="UP001596119">
    <property type="component" value="Unassembled WGS sequence"/>
</dbReference>
<evidence type="ECO:0000256" key="1">
    <source>
        <dbReference type="ARBA" id="ARBA00022490"/>
    </source>
</evidence>
<evidence type="ECO:0000313" key="8">
    <source>
        <dbReference type="EMBL" id="MFC5952422.1"/>
    </source>
</evidence>
<keyword evidence="3 5" id="KW-0698">rRNA processing</keyword>
<keyword evidence="9" id="KW-1185">Reference proteome</keyword>
<protein>
    <recommendedName>
        <fullName evidence="5">Ribosome maturation factor RimM</fullName>
    </recommendedName>
</protein>
<keyword evidence="2 5" id="KW-0690">Ribosome biogenesis</keyword>
<gene>
    <name evidence="5 8" type="primary">rimM</name>
    <name evidence="8" type="ORF">ACFQH9_29585</name>
</gene>
<evidence type="ECO:0000256" key="5">
    <source>
        <dbReference type="HAMAP-Rule" id="MF_00014"/>
    </source>
</evidence>
<reference evidence="9" key="1">
    <citation type="journal article" date="2019" name="Int. J. Syst. Evol. Microbiol.">
        <title>The Global Catalogue of Microorganisms (GCM) 10K type strain sequencing project: providing services to taxonomists for standard genome sequencing and annotation.</title>
        <authorList>
            <consortium name="The Broad Institute Genomics Platform"/>
            <consortium name="The Broad Institute Genome Sequencing Center for Infectious Disease"/>
            <person name="Wu L."/>
            <person name="Ma J."/>
        </authorList>
    </citation>
    <scope>NUCLEOTIDE SEQUENCE [LARGE SCALE GENOMIC DNA]</scope>
    <source>
        <strain evidence="9">CGMCC 4.7397</strain>
    </source>
</reference>
<dbReference type="Pfam" id="PF01782">
    <property type="entry name" value="RimM"/>
    <property type="match status" value="1"/>
</dbReference>
<evidence type="ECO:0000259" key="6">
    <source>
        <dbReference type="Pfam" id="PF01782"/>
    </source>
</evidence>
<sequence>MSSTPTGSAGDERALLVGVVARAHGLRGELAIDVRTDSPEARFAAGSVLRARRRGAPDTTLTVESSRPHSGRLLVRFAEAPDRTAAEELRGTQLLVSVAELAPPEDPEEFHVHQLEGLRAELPDGTVIGTVREVVLGPGGDLLAVAREDRPDALVPFVADIVPTIDLEGRRVVVDPPEGLLDLDTP</sequence>
<dbReference type="EMBL" id="JBHSQK010000103">
    <property type="protein sequence ID" value="MFC5952422.1"/>
    <property type="molecule type" value="Genomic_DNA"/>
</dbReference>
<evidence type="ECO:0000313" key="9">
    <source>
        <dbReference type="Proteomes" id="UP001596119"/>
    </source>
</evidence>
<evidence type="ECO:0000259" key="7">
    <source>
        <dbReference type="Pfam" id="PF24986"/>
    </source>
</evidence>
<comment type="function">
    <text evidence="5">An accessory protein needed during the final step in the assembly of 30S ribosomal subunit, possibly for assembly of the head region. Essential for efficient processing of 16S rRNA. May be needed both before and after RbfA during the maturation of 16S rRNA. It has affinity for free ribosomal 30S subunits but not for 70S ribosomes.</text>
</comment>
<dbReference type="Gene3D" id="2.30.30.240">
    <property type="entry name" value="PRC-barrel domain"/>
    <property type="match status" value="1"/>
</dbReference>
<dbReference type="RefSeq" id="WP_379571295.1">
    <property type="nucleotide sequence ID" value="NZ_JBHSQK010000103.1"/>
</dbReference>
<organism evidence="8 9">
    <name type="scientific">Pseudonocardia lutea</name>
    <dbReference type="NCBI Taxonomy" id="2172015"/>
    <lineage>
        <taxon>Bacteria</taxon>
        <taxon>Bacillati</taxon>
        <taxon>Actinomycetota</taxon>
        <taxon>Actinomycetes</taxon>
        <taxon>Pseudonocardiales</taxon>
        <taxon>Pseudonocardiaceae</taxon>
        <taxon>Pseudonocardia</taxon>
    </lineage>
</organism>
<dbReference type="InterPro" id="IPR011033">
    <property type="entry name" value="PRC_barrel-like_sf"/>
</dbReference>
<dbReference type="InterPro" id="IPR056792">
    <property type="entry name" value="PRC_RimM"/>
</dbReference>
<dbReference type="InterPro" id="IPR009000">
    <property type="entry name" value="Transl_B-barrel_sf"/>
</dbReference>
<comment type="caution">
    <text evidence="8">The sequence shown here is derived from an EMBL/GenBank/DDBJ whole genome shotgun (WGS) entry which is preliminary data.</text>
</comment>
<evidence type="ECO:0000256" key="2">
    <source>
        <dbReference type="ARBA" id="ARBA00022517"/>
    </source>
</evidence>
<proteinExistence type="inferred from homology"/>
<dbReference type="PANTHER" id="PTHR33692:SF1">
    <property type="entry name" value="RIBOSOME MATURATION FACTOR RIMM"/>
    <property type="match status" value="1"/>
</dbReference>
<dbReference type="InterPro" id="IPR036976">
    <property type="entry name" value="RimM_N_sf"/>
</dbReference>
<accession>A0ABW1IFB2</accession>
<dbReference type="Gene3D" id="2.40.30.60">
    <property type="entry name" value="RimM"/>
    <property type="match status" value="1"/>
</dbReference>
<name>A0ABW1IFB2_9PSEU</name>
<comment type="domain">
    <text evidence="5">The PRC barrel domain binds ribosomal protein uS19.</text>
</comment>
<dbReference type="NCBIfam" id="TIGR02273">
    <property type="entry name" value="16S_RimM"/>
    <property type="match status" value="1"/>
</dbReference>
<keyword evidence="4 5" id="KW-0143">Chaperone</keyword>
<comment type="subcellular location">
    <subcellularLocation>
        <location evidence="5">Cytoplasm</location>
    </subcellularLocation>
</comment>
<dbReference type="SUPFAM" id="SSF50346">
    <property type="entry name" value="PRC-barrel domain"/>
    <property type="match status" value="1"/>
</dbReference>
<keyword evidence="1 5" id="KW-0963">Cytoplasm</keyword>
<dbReference type="InterPro" id="IPR011961">
    <property type="entry name" value="RimM"/>
</dbReference>
<comment type="subunit">
    <text evidence="5">Binds ribosomal protein uS19.</text>
</comment>